<dbReference type="AlphaFoldDB" id="A0A4W4ES68"/>
<sequence length="104" mass="11801">MVLRRILYVLINNAQLVEKLAESRPIRRAAQITAFAITRAHLAGKDLSAKVTTSDTVRQVREEAARIPRSTGELGRSATRLRDTFVREVKEGMRDVSRQIKDKK</sequence>
<organism evidence="1 2">
    <name type="scientific">Electrophorus electricus</name>
    <name type="common">Electric eel</name>
    <name type="synonym">Gymnotus electricus</name>
    <dbReference type="NCBI Taxonomy" id="8005"/>
    <lineage>
        <taxon>Eukaryota</taxon>
        <taxon>Metazoa</taxon>
        <taxon>Chordata</taxon>
        <taxon>Craniata</taxon>
        <taxon>Vertebrata</taxon>
        <taxon>Euteleostomi</taxon>
        <taxon>Actinopterygii</taxon>
        <taxon>Neopterygii</taxon>
        <taxon>Teleostei</taxon>
        <taxon>Ostariophysi</taxon>
        <taxon>Gymnotiformes</taxon>
        <taxon>Gymnotoidei</taxon>
        <taxon>Gymnotidae</taxon>
        <taxon>Electrophorus</taxon>
    </lineage>
</organism>
<dbReference type="Proteomes" id="UP000314983">
    <property type="component" value="Chromosome 7"/>
</dbReference>
<dbReference type="InterPro" id="IPR042407">
    <property type="entry name" value="NCBP2-AS2"/>
</dbReference>
<dbReference type="Ensembl" id="ENSEEET00000014126.2">
    <property type="protein sequence ID" value="ENSEEEP00000013955.1"/>
    <property type="gene ID" value="ENSEEEG00000006937.2"/>
</dbReference>
<evidence type="ECO:0000313" key="2">
    <source>
        <dbReference type="Proteomes" id="UP000314983"/>
    </source>
</evidence>
<dbReference type="GeneTree" id="ENSGT00390000001143"/>
<reference evidence="2" key="2">
    <citation type="journal article" date="2017" name="Sci. Adv.">
        <title>A tail of two voltages: Proteomic comparison of the three electric organs of the electric eel.</title>
        <authorList>
            <person name="Traeger L.L."/>
            <person name="Sabat G."/>
            <person name="Barrett-Wilt G.A."/>
            <person name="Wells G.B."/>
            <person name="Sussman M.R."/>
        </authorList>
    </citation>
    <scope>NUCLEOTIDE SEQUENCE [LARGE SCALE GENOMIC DNA]</scope>
</reference>
<reference evidence="2" key="1">
    <citation type="journal article" date="2014" name="Science">
        <title>Nonhuman genetics. Genomic basis for the convergent evolution of electric organs.</title>
        <authorList>
            <person name="Gallant J.R."/>
            <person name="Traeger L.L."/>
            <person name="Volkening J.D."/>
            <person name="Moffett H."/>
            <person name="Chen P.H."/>
            <person name="Novina C.D."/>
            <person name="Phillips G.N.Jr."/>
            <person name="Anand R."/>
            <person name="Wells G.B."/>
            <person name="Pinch M."/>
            <person name="Guth R."/>
            <person name="Unguez G.A."/>
            <person name="Albert J.S."/>
            <person name="Zakon H.H."/>
            <person name="Samanta M.P."/>
            <person name="Sussman M.R."/>
        </authorList>
    </citation>
    <scope>NUCLEOTIDE SEQUENCE [LARGE SCALE GENOMIC DNA]</scope>
</reference>
<protein>
    <submittedName>
        <fullName evidence="1">Uncharacterized protein</fullName>
    </submittedName>
</protein>
<dbReference type="OMA" id="WIMYLIN"/>
<reference evidence="1" key="5">
    <citation type="submission" date="2025-09" db="UniProtKB">
        <authorList>
            <consortium name="Ensembl"/>
        </authorList>
    </citation>
    <scope>IDENTIFICATION</scope>
</reference>
<accession>A0A4W4ES68</accession>
<keyword evidence="2" id="KW-1185">Reference proteome</keyword>
<evidence type="ECO:0000313" key="1">
    <source>
        <dbReference type="Ensembl" id="ENSEEEP00000013955.1"/>
    </source>
</evidence>
<dbReference type="PANTHER" id="PTHR41161:SF1">
    <property type="entry name" value="PROTEIN NCBP2AS2"/>
    <property type="match status" value="1"/>
</dbReference>
<reference evidence="1" key="4">
    <citation type="submission" date="2025-08" db="UniProtKB">
        <authorList>
            <consortium name="Ensembl"/>
        </authorList>
    </citation>
    <scope>IDENTIFICATION</scope>
</reference>
<reference evidence="1" key="3">
    <citation type="submission" date="2020-05" db="EMBL/GenBank/DDBJ databases">
        <title>Electrophorus electricus (electric eel) genome, fEleEle1, primary haplotype.</title>
        <authorList>
            <person name="Myers G."/>
            <person name="Meyer A."/>
            <person name="Fedrigo O."/>
            <person name="Formenti G."/>
            <person name="Rhie A."/>
            <person name="Tracey A."/>
            <person name="Sims Y."/>
            <person name="Jarvis E.D."/>
        </authorList>
    </citation>
    <scope>NUCLEOTIDE SEQUENCE [LARGE SCALE GENOMIC DNA]</scope>
</reference>
<name>A0A4W4ES68_ELEEL</name>
<dbReference type="PANTHER" id="PTHR41161">
    <property type="entry name" value="PROTEIN NCBP2AS2"/>
    <property type="match status" value="1"/>
</dbReference>
<proteinExistence type="predicted"/>